<reference evidence="3 4" key="1">
    <citation type="submission" date="2006-06" db="EMBL/GenBank/DDBJ databases">
        <title>Complete sequence of Rubrobacter xylanophilus DSM 9941.</title>
        <authorList>
            <consortium name="US DOE Joint Genome Institute"/>
            <person name="Copeland A."/>
            <person name="Lucas S."/>
            <person name="Lapidus A."/>
            <person name="Barry K."/>
            <person name="Detter J.C."/>
            <person name="Glavina del Rio T."/>
            <person name="Hammon N."/>
            <person name="Israni S."/>
            <person name="Dalin E."/>
            <person name="Tice H."/>
            <person name="Pitluck S."/>
            <person name="Munk A.C."/>
            <person name="Brettin T."/>
            <person name="Bruce D."/>
            <person name="Han C."/>
            <person name="Tapia R."/>
            <person name="Gilna P."/>
            <person name="Schmutz J."/>
            <person name="Larimer F."/>
            <person name="Land M."/>
            <person name="Hauser L."/>
            <person name="Kyrpides N."/>
            <person name="Lykidis A."/>
            <person name="da Costa M.S."/>
            <person name="Rainey F.A."/>
            <person name="Empadinhas N."/>
            <person name="Jolivet E."/>
            <person name="Battista J.R."/>
            <person name="Richardson P."/>
        </authorList>
    </citation>
    <scope>NUCLEOTIDE SEQUENCE [LARGE SCALE GENOMIC DNA]</scope>
    <source>
        <strain evidence="4">DSM 9941 / NBRC 16129 / PRD-1</strain>
    </source>
</reference>
<organism evidence="3 4">
    <name type="scientific">Rubrobacter xylanophilus (strain DSM 9941 / JCM 11954 / NBRC 16129 / PRD-1)</name>
    <dbReference type="NCBI Taxonomy" id="266117"/>
    <lineage>
        <taxon>Bacteria</taxon>
        <taxon>Bacillati</taxon>
        <taxon>Actinomycetota</taxon>
        <taxon>Rubrobacteria</taxon>
        <taxon>Rubrobacterales</taxon>
        <taxon>Rubrobacteraceae</taxon>
        <taxon>Rubrobacter</taxon>
    </lineage>
</organism>
<dbReference type="InterPro" id="IPR030395">
    <property type="entry name" value="GP_PDE_dom"/>
</dbReference>
<dbReference type="EMBL" id="CP000386">
    <property type="protein sequence ID" value="ABG05012.1"/>
    <property type="molecule type" value="Genomic_DNA"/>
</dbReference>
<feature type="region of interest" description="Disordered" evidence="1">
    <location>
        <begin position="227"/>
        <end position="251"/>
    </location>
</feature>
<feature type="domain" description="GP-PDE" evidence="2">
    <location>
        <begin position="12"/>
        <end position="244"/>
    </location>
</feature>
<dbReference type="GO" id="GO:0006629">
    <property type="term" value="P:lipid metabolic process"/>
    <property type="evidence" value="ECO:0007669"/>
    <property type="project" value="InterPro"/>
</dbReference>
<dbReference type="eggNOG" id="COG0584">
    <property type="taxonomic scope" value="Bacteria"/>
</dbReference>
<dbReference type="STRING" id="266117.Rxyl_2067"/>
<gene>
    <name evidence="3" type="ordered locus">Rxyl_2067</name>
</gene>
<dbReference type="KEGG" id="rxy:Rxyl_2067"/>
<evidence type="ECO:0000259" key="2">
    <source>
        <dbReference type="PROSITE" id="PS51704"/>
    </source>
</evidence>
<dbReference type="PhylomeDB" id="Q1AUB6"/>
<dbReference type="PANTHER" id="PTHR46211:SF1">
    <property type="entry name" value="GLYCEROPHOSPHODIESTER PHOSPHODIESTERASE, CYTOPLASMIC"/>
    <property type="match status" value="1"/>
</dbReference>
<dbReference type="PROSITE" id="PS51704">
    <property type="entry name" value="GP_PDE"/>
    <property type="match status" value="1"/>
</dbReference>
<evidence type="ECO:0000313" key="3">
    <source>
        <dbReference type="EMBL" id="ABG05012.1"/>
    </source>
</evidence>
<name>Q1AUB6_RUBXD</name>
<dbReference type="OrthoDB" id="5241788at2"/>
<dbReference type="PANTHER" id="PTHR46211">
    <property type="entry name" value="GLYCEROPHOSPHORYL DIESTER PHOSPHODIESTERASE"/>
    <property type="match status" value="1"/>
</dbReference>
<sequence length="251" mass="27802">MSPSLRFPFSSTVPIAHRGAHGDGRPENSLEAVERAVELSVPGVEFDVCNLRDGEMVVSHDVRVRVGEKTISLPATRSDSLEDAGRDGLPPRLEPFLELVARSDVFLNLDWKGVAHESRIGRLLGRYRLEERTIVSSLDHRALSRLKQDFPKVATGLSVGPLAAATRDPERLPEEVLSRARHSRTDAVMLNKRLASEELVEAARRKKTGVFFWTARDEEEYESLLGYSPDGIATDSVSRGPRSAPELQGQK</sequence>
<dbReference type="Pfam" id="PF03009">
    <property type="entry name" value="GDPD"/>
    <property type="match status" value="2"/>
</dbReference>
<dbReference type="Proteomes" id="UP000006637">
    <property type="component" value="Chromosome"/>
</dbReference>
<accession>Q1AUB6</accession>
<dbReference type="CDD" id="cd08556">
    <property type="entry name" value="GDPD"/>
    <property type="match status" value="1"/>
</dbReference>
<keyword evidence="4" id="KW-1185">Reference proteome</keyword>
<dbReference type="HOGENOM" id="CLU_1049445_0_0_11"/>
<proteinExistence type="predicted"/>
<dbReference type="AlphaFoldDB" id="Q1AUB6"/>
<dbReference type="Gene3D" id="3.20.20.190">
    <property type="entry name" value="Phosphatidylinositol (PI) phosphodiesterase"/>
    <property type="match status" value="1"/>
</dbReference>
<dbReference type="InterPro" id="IPR017946">
    <property type="entry name" value="PLC-like_Pdiesterase_TIM-brl"/>
</dbReference>
<dbReference type="SUPFAM" id="SSF51695">
    <property type="entry name" value="PLC-like phosphodiesterases"/>
    <property type="match status" value="1"/>
</dbReference>
<dbReference type="RefSeq" id="WP_011565027.1">
    <property type="nucleotide sequence ID" value="NC_008148.1"/>
</dbReference>
<evidence type="ECO:0000256" key="1">
    <source>
        <dbReference type="SAM" id="MobiDB-lite"/>
    </source>
</evidence>
<evidence type="ECO:0000313" key="4">
    <source>
        <dbReference type="Proteomes" id="UP000006637"/>
    </source>
</evidence>
<protein>
    <submittedName>
        <fullName evidence="3">Glycerophosphoryl diester phosphodiesterase</fullName>
    </submittedName>
</protein>
<dbReference type="GO" id="GO:0008081">
    <property type="term" value="F:phosphoric diester hydrolase activity"/>
    <property type="evidence" value="ECO:0007669"/>
    <property type="project" value="InterPro"/>
</dbReference>